<feature type="compositionally biased region" description="Basic and acidic residues" evidence="1">
    <location>
        <begin position="567"/>
        <end position="579"/>
    </location>
</feature>
<feature type="compositionally biased region" description="Basic and acidic residues" evidence="1">
    <location>
        <begin position="820"/>
        <end position="830"/>
    </location>
</feature>
<dbReference type="RefSeq" id="XP_006693406.1">
    <property type="nucleotide sequence ID" value="XM_006693343.1"/>
</dbReference>
<dbReference type="SUPFAM" id="SSF56112">
    <property type="entry name" value="Protein kinase-like (PK-like)"/>
    <property type="match status" value="1"/>
</dbReference>
<protein>
    <recommendedName>
        <fullName evidence="2">Protein kinase domain-containing protein</fullName>
    </recommendedName>
</protein>
<organism evidence="4">
    <name type="scientific">Chaetomium thermophilum (strain DSM 1495 / CBS 144.50 / IMI 039719)</name>
    <name type="common">Thermochaetoides thermophila</name>
    <dbReference type="NCBI Taxonomy" id="759272"/>
    <lineage>
        <taxon>Eukaryota</taxon>
        <taxon>Fungi</taxon>
        <taxon>Dikarya</taxon>
        <taxon>Ascomycota</taxon>
        <taxon>Pezizomycotina</taxon>
        <taxon>Sordariomycetes</taxon>
        <taxon>Sordariomycetidae</taxon>
        <taxon>Sordariales</taxon>
        <taxon>Chaetomiaceae</taxon>
        <taxon>Thermochaetoides</taxon>
    </lineage>
</organism>
<dbReference type="PANTHER" id="PTHR23257">
    <property type="entry name" value="SERINE-THREONINE PROTEIN KINASE"/>
    <property type="match status" value="1"/>
</dbReference>
<dbReference type="AlphaFoldDB" id="G0S8D6"/>
<dbReference type="InterPro" id="IPR000719">
    <property type="entry name" value="Prot_kinase_dom"/>
</dbReference>
<dbReference type="OrthoDB" id="635774at2759"/>
<feature type="region of interest" description="Disordered" evidence="1">
    <location>
        <begin position="567"/>
        <end position="587"/>
    </location>
</feature>
<dbReference type="STRING" id="759272.G0S8D6"/>
<feature type="compositionally biased region" description="Low complexity" evidence="1">
    <location>
        <begin position="942"/>
        <end position="963"/>
    </location>
</feature>
<evidence type="ECO:0000313" key="3">
    <source>
        <dbReference type="EMBL" id="EGS21110.1"/>
    </source>
</evidence>
<dbReference type="InterPro" id="IPR050167">
    <property type="entry name" value="Ser_Thr_protein_kinase"/>
</dbReference>
<feature type="compositionally biased region" description="Low complexity" evidence="1">
    <location>
        <begin position="145"/>
        <end position="154"/>
    </location>
</feature>
<sequence>MAQPEDTEPVASSPKGHGHAHNPTKQSFFPSNGTPDQPQTQQQKPQDDSWNGFLTQRRTPRKAIPGLPRTQTLKRQRSEVRSRLEPVRPSSAERRALSVDRRIRASTSAFDSAAASESEVTGRRQQQPFSTPTSPGPPPEWSGLATPAGSAPAQGGQGDNSDLESSRTDLRSETTSVWREQIHHELQTVWILNLSMSWRDKSNREKFFVTYRPPDDPHNWRRVSVTLDYRNAPEDSLERKLSVPGRTQREKNFMIYEAIRDSLPDIVWSETVTNLRLQTMEGRLHIHVCEDQNEIIRYPPVRLLRHLDRCKKLKEREIHFDCHLSGFVYKVRVHGRPLVKKEIPGPDVIDEFLYEINALYRLRHARNVIRFHGVVLDNEGQHVRGVLISYAAKGALIDILYDERERGAKIPWSRREKWARQIVAGLAEIHEAGFVQGDFTLTNIVVDERDDAKIIDINRRGCPMGWEPPELRTLIHAGQRVAMYIGIKSDLYQLGMVLWALAAGRDDPDEVLQAGRGLTFEGEDFADDNKVPDWFKRVVETCLAEDPAERVSAAQLLGWFPKLGEENSVRGNGGDHDNTPEGTPRVNGWAYMERNQQQQQQQQQQQDVAGDLRASADSLVARPLPYRTRQNRGRSPPSDLPTEEDEEDDGQTSRIGKWMMGAVWQAEGEGAELPPPAVPSLSDFLRPGGISGSPSRDASRGRSQGDGDDDSIPCRHPLSDNEDGIPIPQSRGKDANEGDLEPATPRRIDGFMAGRKFKSGTDRDSGKYVGQRGDKERRDEDDDTTSDEDMSSTSTTTQEHHRHKQRQWRGRGAALRGRRLKSEKVKDSMILHRKRQEKRRKRREENERAVEEDEDTESESSSGSSSNSAAAADDDDDDDGDDDRRSHHSRHSRHSNRSKSRSRSRSRSRSKSRSRHSKPKKHKANTKVKIKHPRYSADHTTSSPKSPKSPKSAKGNNNANAANVSIPQITESPILSKTPTTSSFVPPPRSAPIPAPAPTPPPLNFAVPAAPPVQASGGAGQEEVSLSGIGDGCAVGVSVAVITITIPHPIHTLIPMAITAEVLITPIIRITTMTSTSSSSSTALAGRTSNLNNTEANTSIPTGNITTKLRGYGLPKPWILIWRLGWGVGRGSINLLLCMSHISDIIANILDIIIIKGIWLVLGWDGGQEWDWEPEIIGGGS</sequence>
<feature type="compositionally biased region" description="Basic residues" evidence="1">
    <location>
        <begin position="800"/>
        <end position="809"/>
    </location>
</feature>
<feature type="compositionally biased region" description="Low complexity" evidence="1">
    <location>
        <begin position="859"/>
        <end position="871"/>
    </location>
</feature>
<feature type="compositionally biased region" description="Basic residues" evidence="1">
    <location>
        <begin position="886"/>
        <end position="934"/>
    </location>
</feature>
<dbReference type="Pfam" id="PF07714">
    <property type="entry name" value="PK_Tyr_Ser-Thr"/>
    <property type="match status" value="1"/>
</dbReference>
<feature type="region of interest" description="Disordered" evidence="1">
    <location>
        <begin position="620"/>
        <end position="653"/>
    </location>
</feature>
<feature type="compositionally biased region" description="Acidic residues" evidence="1">
    <location>
        <begin position="641"/>
        <end position="650"/>
    </location>
</feature>
<dbReference type="GO" id="GO:0005737">
    <property type="term" value="C:cytoplasm"/>
    <property type="evidence" value="ECO:0007669"/>
    <property type="project" value="TreeGrafter"/>
</dbReference>
<dbReference type="Gene3D" id="1.10.510.10">
    <property type="entry name" value="Transferase(Phosphotransferase) domain 1"/>
    <property type="match status" value="1"/>
</dbReference>
<feature type="compositionally biased region" description="Low complexity" evidence="1">
    <location>
        <begin position="34"/>
        <end position="44"/>
    </location>
</feature>
<feature type="domain" description="Protein kinase" evidence="2">
    <location>
        <begin position="314"/>
        <end position="563"/>
    </location>
</feature>
<dbReference type="PANTHER" id="PTHR23257:SF706">
    <property type="entry name" value="PROTO-ONCOGENE SERINE_THREONINE-PROTEIN KINASE MOS"/>
    <property type="match status" value="1"/>
</dbReference>
<proteinExistence type="predicted"/>
<dbReference type="KEGG" id="cthr:CTHT_0029510"/>
<evidence type="ECO:0000313" key="4">
    <source>
        <dbReference type="Proteomes" id="UP000008066"/>
    </source>
</evidence>
<keyword evidence="4" id="KW-1185">Reference proteome</keyword>
<feature type="compositionally biased region" description="Polar residues" evidence="1">
    <location>
        <begin position="23"/>
        <end position="33"/>
    </location>
</feature>
<evidence type="ECO:0000256" key="1">
    <source>
        <dbReference type="SAM" id="MobiDB-lite"/>
    </source>
</evidence>
<feature type="compositionally biased region" description="Basic and acidic residues" evidence="1">
    <location>
        <begin position="76"/>
        <end position="103"/>
    </location>
</feature>
<name>G0S8D6_CHATD</name>
<dbReference type="EMBL" id="GL988041">
    <property type="protein sequence ID" value="EGS21110.1"/>
    <property type="molecule type" value="Genomic_DNA"/>
</dbReference>
<feature type="compositionally biased region" description="Pro residues" evidence="1">
    <location>
        <begin position="985"/>
        <end position="999"/>
    </location>
</feature>
<feature type="compositionally biased region" description="Low complexity" evidence="1">
    <location>
        <begin position="105"/>
        <end position="118"/>
    </location>
</feature>
<feature type="compositionally biased region" description="Acidic residues" evidence="1">
    <location>
        <begin position="779"/>
        <end position="790"/>
    </location>
</feature>
<dbReference type="GO" id="GO:0004672">
    <property type="term" value="F:protein kinase activity"/>
    <property type="evidence" value="ECO:0007669"/>
    <property type="project" value="InterPro"/>
</dbReference>
<evidence type="ECO:0000259" key="2">
    <source>
        <dbReference type="PROSITE" id="PS50011"/>
    </source>
</evidence>
<feature type="compositionally biased region" description="Polar residues" evidence="1">
    <location>
        <begin position="965"/>
        <end position="984"/>
    </location>
</feature>
<feature type="compositionally biased region" description="Acidic residues" evidence="1">
    <location>
        <begin position="872"/>
        <end position="881"/>
    </location>
</feature>
<accession>G0S8D6</accession>
<dbReference type="GO" id="GO:0007165">
    <property type="term" value="P:signal transduction"/>
    <property type="evidence" value="ECO:0007669"/>
    <property type="project" value="TreeGrafter"/>
</dbReference>
<dbReference type="eggNOG" id="KOG0199">
    <property type="taxonomic scope" value="Eukaryota"/>
</dbReference>
<dbReference type="InterPro" id="IPR011009">
    <property type="entry name" value="Kinase-like_dom_sf"/>
</dbReference>
<dbReference type="HOGENOM" id="CLU_006696_0_1_1"/>
<dbReference type="InterPro" id="IPR001245">
    <property type="entry name" value="Ser-Thr/Tyr_kinase_cat_dom"/>
</dbReference>
<feature type="region of interest" description="Disordered" evidence="1">
    <location>
        <begin position="669"/>
        <end position="999"/>
    </location>
</feature>
<dbReference type="GeneID" id="18256989"/>
<dbReference type="Proteomes" id="UP000008066">
    <property type="component" value="Unassembled WGS sequence"/>
</dbReference>
<dbReference type="GO" id="GO:0005524">
    <property type="term" value="F:ATP binding"/>
    <property type="evidence" value="ECO:0007669"/>
    <property type="project" value="InterPro"/>
</dbReference>
<gene>
    <name evidence="3" type="ORF">CTHT_0029510</name>
</gene>
<reference evidence="3 4" key="1">
    <citation type="journal article" date="2011" name="Cell">
        <title>Insight into structure and assembly of the nuclear pore complex by utilizing the genome of a eukaryotic thermophile.</title>
        <authorList>
            <person name="Amlacher S."/>
            <person name="Sarges P."/>
            <person name="Flemming D."/>
            <person name="van Noort V."/>
            <person name="Kunze R."/>
            <person name="Devos D.P."/>
            <person name="Arumugam M."/>
            <person name="Bork P."/>
            <person name="Hurt E."/>
        </authorList>
    </citation>
    <scope>NUCLEOTIDE SEQUENCE [LARGE SCALE GENOMIC DNA]</scope>
    <source>
        <strain evidence="4">DSM 1495 / CBS 144.50 / IMI 039719</strain>
    </source>
</reference>
<feature type="compositionally biased region" description="Basic and acidic residues" evidence="1">
    <location>
        <begin position="759"/>
        <end position="778"/>
    </location>
</feature>
<feature type="compositionally biased region" description="Basic residues" evidence="1">
    <location>
        <begin position="831"/>
        <end position="842"/>
    </location>
</feature>
<feature type="region of interest" description="Disordered" evidence="1">
    <location>
        <begin position="1"/>
        <end position="172"/>
    </location>
</feature>
<dbReference type="PROSITE" id="PS50011">
    <property type="entry name" value="PROTEIN_KINASE_DOM"/>
    <property type="match status" value="1"/>
</dbReference>